<comment type="caution">
    <text evidence="2">The sequence shown here is derived from an EMBL/GenBank/DDBJ whole genome shotgun (WGS) entry which is preliminary data.</text>
</comment>
<dbReference type="EMBL" id="WTVA01000015">
    <property type="protein sequence ID" value="MZR23394.1"/>
    <property type="molecule type" value="Genomic_DNA"/>
</dbReference>
<dbReference type="InterPro" id="IPR036374">
    <property type="entry name" value="OxRdtase_Mopterin-bd_sf"/>
</dbReference>
<name>A0A845MKB0_9PROT</name>
<gene>
    <name evidence="2" type="ORF">GQF03_13735</name>
</gene>
<reference evidence="2 3" key="1">
    <citation type="journal article" date="2014" name="Int. J. Syst. Evol. Microbiol.">
        <title>Sneathiella chungangensis sp. nov., isolated from a marine sand, and emended description of the genus Sneathiella.</title>
        <authorList>
            <person name="Siamphan C."/>
            <person name="Kim H."/>
            <person name="Lee J.S."/>
            <person name="Kim W."/>
        </authorList>
    </citation>
    <scope>NUCLEOTIDE SEQUENCE [LARGE SCALE GENOMIC DNA]</scope>
    <source>
        <strain evidence="2 3">KCTC 32476</strain>
    </source>
</reference>
<sequence length="151" mass="16929">MVVLLLAGMAPAQADEQKLMITGKIQSEHGAIYFSRGDMAAAKQIEVVTSSPWTTGKTRFRGVLLRELLEKVQAKGSILKASAVDGYTVEIPVSDATDFDVIIAYKMDGEWLEEGVYAPFWIIYPYDTDKELAQEKYYARSIWQLTKLTVE</sequence>
<dbReference type="Gene3D" id="3.90.420.10">
    <property type="entry name" value="Oxidoreductase, molybdopterin-binding domain"/>
    <property type="match status" value="1"/>
</dbReference>
<dbReference type="SUPFAM" id="SSF56524">
    <property type="entry name" value="Oxidoreductase molybdopterin-binding domain"/>
    <property type="match status" value="1"/>
</dbReference>
<dbReference type="Proteomes" id="UP000445696">
    <property type="component" value="Unassembled WGS sequence"/>
</dbReference>
<dbReference type="AlphaFoldDB" id="A0A845MKB0"/>
<dbReference type="InterPro" id="IPR000572">
    <property type="entry name" value="OxRdtase_Mopterin-bd_dom"/>
</dbReference>
<keyword evidence="3" id="KW-1185">Reference proteome</keyword>
<evidence type="ECO:0000313" key="3">
    <source>
        <dbReference type="Proteomes" id="UP000445696"/>
    </source>
</evidence>
<protein>
    <submittedName>
        <fullName evidence="2">Molybdopterin-dependent oxidoreductase</fullName>
    </submittedName>
</protein>
<proteinExistence type="predicted"/>
<dbReference type="RefSeq" id="WP_161339869.1">
    <property type="nucleotide sequence ID" value="NZ_JBHSDG010000003.1"/>
</dbReference>
<dbReference type="Pfam" id="PF00174">
    <property type="entry name" value="Oxidored_molyb"/>
    <property type="match status" value="1"/>
</dbReference>
<organism evidence="2 3">
    <name type="scientific">Sneathiella chungangensis</name>
    <dbReference type="NCBI Taxonomy" id="1418234"/>
    <lineage>
        <taxon>Bacteria</taxon>
        <taxon>Pseudomonadati</taxon>
        <taxon>Pseudomonadota</taxon>
        <taxon>Alphaproteobacteria</taxon>
        <taxon>Sneathiellales</taxon>
        <taxon>Sneathiellaceae</taxon>
        <taxon>Sneathiella</taxon>
    </lineage>
</organism>
<dbReference type="OrthoDB" id="9798763at2"/>
<feature type="domain" description="Oxidoreductase molybdopterin-binding" evidence="1">
    <location>
        <begin position="44"/>
        <end position="114"/>
    </location>
</feature>
<accession>A0A845MKB0</accession>
<evidence type="ECO:0000313" key="2">
    <source>
        <dbReference type="EMBL" id="MZR23394.1"/>
    </source>
</evidence>
<evidence type="ECO:0000259" key="1">
    <source>
        <dbReference type="Pfam" id="PF00174"/>
    </source>
</evidence>